<comment type="subcellular location">
    <subcellularLocation>
        <location evidence="1">Cell membrane</location>
        <topology evidence="1">Multi-pass membrane protein</topology>
    </subcellularLocation>
</comment>
<dbReference type="KEGG" id="ment:CS528_00805"/>
<dbReference type="InterPro" id="IPR038766">
    <property type="entry name" value="Membrane_comp_ABC_pdt"/>
</dbReference>
<evidence type="ECO:0000313" key="9">
    <source>
        <dbReference type="Proteomes" id="UP000232226"/>
    </source>
</evidence>
<organism evidence="8 9">
    <name type="scientific">Mesoplasma entomophilum</name>
    <dbReference type="NCBI Taxonomy" id="2149"/>
    <lineage>
        <taxon>Bacteria</taxon>
        <taxon>Bacillati</taxon>
        <taxon>Mycoplasmatota</taxon>
        <taxon>Mollicutes</taxon>
        <taxon>Entomoplasmatales</taxon>
        <taxon>Entomoplasmataceae</taxon>
        <taxon>Mesoplasma</taxon>
    </lineage>
</organism>
<evidence type="ECO:0000256" key="3">
    <source>
        <dbReference type="ARBA" id="ARBA00022692"/>
    </source>
</evidence>
<evidence type="ECO:0000256" key="6">
    <source>
        <dbReference type="SAM" id="Phobius"/>
    </source>
</evidence>
<keyword evidence="4 6" id="KW-1133">Transmembrane helix</keyword>
<evidence type="ECO:0000313" key="8">
    <source>
        <dbReference type="EMBL" id="ATQ35318.1"/>
    </source>
</evidence>
<protein>
    <recommendedName>
        <fullName evidence="7">ABC3 transporter permease C-terminal domain-containing protein</fullName>
    </recommendedName>
</protein>
<gene>
    <name evidence="8" type="ORF">CS528_00805</name>
</gene>
<dbReference type="EMBL" id="CP024411">
    <property type="protein sequence ID" value="ATQ35318.1"/>
    <property type="molecule type" value="Genomic_DNA"/>
</dbReference>
<keyword evidence="3 6" id="KW-0812">Transmembrane</keyword>
<evidence type="ECO:0000256" key="5">
    <source>
        <dbReference type="ARBA" id="ARBA00023136"/>
    </source>
</evidence>
<sequence>MKNTWLLFKQGSKSIFKFKIQFIVIILLSFFASFYLVSTTSLNSRMNKSYNEIVRNYEKFDYSYATRANESNLGNSNKTFLPILDFLPNSTNLFKENGKVINDSFNLVLNNHGLEQNGYQTNFITKSFFNANGTPTDELKNIWGNDFENGINQRNFWGNLSEVDLNPNKSGIDYYSQGFSTNFGEKIDKYDVDLTNTYSDPYHIFTSLTYMFVKLLSDKLYEDLKNDTIDQSMQNSLFYTYWKSNELEVEKDFSKINLTKFNVSDTENTEWYDEYKKQISSKGEYQLFIYNALESVSYFITSQIRKFLDNSYLRMSNYMSNFDWNTAGNTDAEKAKKFVTQFNEQAIQNGEMQIFIYLNDKDVIVQDNSSLEKIQEYNRELTFEYIFGSIYDFDETVNNDYVVNFKDVESLYQIKASDDQIINNGMNIEKNGLRGLANPAQIEIDSETSDYRIKTSNSINPFEKVNTGDKFENENNAKKYDFEYDPKKYKTMYDWFNPYSSNLIHQQMAANKYDLDFFVREEAFFYDRNTKTNFRFVITNDKYDYNFKVTAGLGSMHSSEIVISQQYAFKNGYSVGDRIKIGNANFIISGFGSDALTYYPLADPEVPITDFANSVIVYAPKAIVEEVMNLGNSKDVKFTSYFFIKDAINDSSTIEERMQKYDGILLSDKTKLSQGLEILDNNGSAQNYKSINNIKNFEDTYFNLNWTLQPKLLSIINLASIVTSLLVIIMAFVSIVFGIKKTIDYNSNQIGFLKSQGVGCYQMSVSYTAYSLLITLIIVPFAWLTAGLFQELITKLFASYFATTLYEFVFDFKILLILILVFGVISFVFSYLIALFLVSKDVLKIINKENETSKWRNIIPRKLNIINIFDFKFRFPLKVSLRGTKQIFMMSFVAFFATLVISLSILTPSMLSVFIIDAGMYYKYDNQYMMDDQLTGLPTAKSSLTASRGIPYTESIYQEPKVLLGNNDNENVTDIYFNNNKYYADSSWDSSLLPPILFGSAWDNGEWKQNLNWTEKWIFDDNLQTKEDSSKLLKFLNPAIGQLGNFNGSTISAGIFEKISSYVWNTEINPNTGKSYFNNVEINDNNLERIWNMKKDSSKSSGEFVQMALQFLVSFLNSGTVEGLPPIEKPINTTWKENLILLALSFLPNAGQQYLRDSSNRATQFSISLNSENYTPNIDSLSTEVKASINDSITNLTGLKSNQNVYNLNSLKTDDVFISKADTIKQLNNLFEKQDKYTGGDIYLNDKYKIYDSSAKILNIPVITNLKSYKQNKLKNKVEIRGINYKALSIDGNIIPKNAWIYDNREITESSKSLFDPRLNMEKEQKWIDPSNIDSNKFTYTKQFEYDSMGNITGIHDQSKWFINSLNEDDYNLNTLDFELRPYYHYNNLKLFVPRNITNSMSSLLNGKYANTSNTSVNEASDWRSNIDLWHGTVNSQDVPDNVKLAWGSKYSNVSDWEWIAPFSINYSRKISDPNRKGWIQNIATDLNNIYTWASDKILESGSSSDALIKTTNQLPSFLNGVYIEAVDTIPTYNGNMIIADQDILNLLTNKSTAKYIPVDYDFYGDPISKIENGQIKHKDHTITINEMKNPVQQLEDLQKNKKFFMKDELKTMYGLSDQEAYEKIIQNRDFNSKYSGFTEAYGITGGIRGIIKNSPGVFAIGGGANTINNGMGIMYNGIDLVSTQLGIIVNVSESILLIAMFLITGVILIALLVITIISDVYIMKYHRFMVTMKALGYSRKEITLNTLLIPIFFAFGFVLMGYLIAKIILSSLMFSLESSGVFIPVATNWWATPLILVIIATMFVVAFIISLRKPMKDKLKSLT</sequence>
<evidence type="ECO:0000259" key="7">
    <source>
        <dbReference type="Pfam" id="PF02687"/>
    </source>
</evidence>
<proteinExistence type="predicted"/>
<dbReference type="PANTHER" id="PTHR30287">
    <property type="entry name" value="MEMBRANE COMPONENT OF PREDICTED ABC SUPERFAMILY METABOLITE UPTAKE TRANSPORTER"/>
    <property type="match status" value="1"/>
</dbReference>
<evidence type="ECO:0000256" key="1">
    <source>
        <dbReference type="ARBA" id="ARBA00004651"/>
    </source>
</evidence>
<keyword evidence="5 6" id="KW-0472">Membrane</keyword>
<dbReference type="Pfam" id="PF02687">
    <property type="entry name" value="FtsX"/>
    <property type="match status" value="1"/>
</dbReference>
<keyword evidence="2" id="KW-1003">Cell membrane</keyword>
<feature type="transmembrane region" description="Helical" evidence="6">
    <location>
        <begin position="1696"/>
        <end position="1723"/>
    </location>
</feature>
<evidence type="ECO:0000256" key="2">
    <source>
        <dbReference type="ARBA" id="ARBA00022475"/>
    </source>
</evidence>
<evidence type="ECO:0000256" key="4">
    <source>
        <dbReference type="ARBA" id="ARBA00022989"/>
    </source>
</evidence>
<dbReference type="GO" id="GO:0005886">
    <property type="term" value="C:plasma membrane"/>
    <property type="evidence" value="ECO:0007669"/>
    <property type="project" value="UniProtKB-SubCell"/>
</dbReference>
<dbReference type="PANTHER" id="PTHR30287:SF1">
    <property type="entry name" value="INNER MEMBRANE PROTEIN"/>
    <property type="match status" value="1"/>
</dbReference>
<feature type="transmembrane region" description="Helical" evidence="6">
    <location>
        <begin position="1743"/>
        <end position="1770"/>
    </location>
</feature>
<feature type="transmembrane region" description="Helical" evidence="6">
    <location>
        <begin position="1790"/>
        <end position="1812"/>
    </location>
</feature>
<feature type="transmembrane region" description="Helical" evidence="6">
    <location>
        <begin position="20"/>
        <end position="38"/>
    </location>
</feature>
<feature type="domain" description="ABC3 transporter permease C-terminal" evidence="7">
    <location>
        <begin position="1701"/>
        <end position="1817"/>
    </location>
</feature>
<feature type="transmembrane region" description="Helical" evidence="6">
    <location>
        <begin position="760"/>
        <end position="783"/>
    </location>
</feature>
<dbReference type="Proteomes" id="UP000232226">
    <property type="component" value="Chromosome"/>
</dbReference>
<name>A0A3S5XYK1_9MOLU</name>
<dbReference type="RefSeq" id="WP_099651003.1">
    <property type="nucleotide sequence ID" value="NZ_CP024411.1"/>
</dbReference>
<reference evidence="8 9" key="1">
    <citation type="submission" date="2017-10" db="EMBL/GenBank/DDBJ databases">
        <title>Complete Genome Sequence of Mesoplasma entomophilum.</title>
        <authorList>
            <person name="Knight T.F."/>
            <person name="Citino T."/>
            <person name="Rubinstein R."/>
            <person name="Neuschaefer Z."/>
        </authorList>
    </citation>
    <scope>NUCLEOTIDE SEQUENCE [LARGE SCALE GENOMIC DNA]</scope>
    <source>
        <strain evidence="8 9">TAC</strain>
    </source>
</reference>
<accession>A0A3S5XYK1</accession>
<feature type="transmembrane region" description="Helical" evidence="6">
    <location>
        <begin position="814"/>
        <end position="838"/>
    </location>
</feature>
<feature type="transmembrane region" description="Helical" evidence="6">
    <location>
        <begin position="887"/>
        <end position="906"/>
    </location>
</feature>
<keyword evidence="9" id="KW-1185">Reference proteome</keyword>
<dbReference type="InterPro" id="IPR003838">
    <property type="entry name" value="ABC3_permease_C"/>
</dbReference>
<feature type="transmembrane region" description="Helical" evidence="6">
    <location>
        <begin position="712"/>
        <end position="739"/>
    </location>
</feature>